<evidence type="ECO:0000256" key="4">
    <source>
        <dbReference type="ARBA" id="ARBA00022723"/>
    </source>
</evidence>
<keyword evidence="7" id="KW-0408">Iron</keyword>
<dbReference type="CDD" id="cd06214">
    <property type="entry name" value="PA_degradation_oxidoreductase_like"/>
    <property type="match status" value="1"/>
</dbReference>
<dbReference type="Gene3D" id="2.40.30.10">
    <property type="entry name" value="Translation factors"/>
    <property type="match status" value="1"/>
</dbReference>
<keyword evidence="3" id="KW-0001">2Fe-2S</keyword>
<dbReference type="EMBL" id="CP017755">
    <property type="protein sequence ID" value="AOZ08859.1"/>
    <property type="molecule type" value="Genomic_DNA"/>
</dbReference>
<dbReference type="Pfam" id="PF00970">
    <property type="entry name" value="FAD_binding_6"/>
    <property type="match status" value="1"/>
</dbReference>
<evidence type="ECO:0000313" key="13">
    <source>
        <dbReference type="Proteomes" id="UP000177515"/>
    </source>
</evidence>
<evidence type="ECO:0000256" key="5">
    <source>
        <dbReference type="ARBA" id="ARBA00022827"/>
    </source>
</evidence>
<dbReference type="PROSITE" id="PS51384">
    <property type="entry name" value="FAD_FR"/>
    <property type="match status" value="1"/>
</dbReference>
<keyword evidence="4" id="KW-0479">Metal-binding</keyword>
<dbReference type="InterPro" id="IPR001041">
    <property type="entry name" value="2Fe-2S_ferredoxin-type"/>
</dbReference>
<evidence type="ECO:0000313" key="12">
    <source>
        <dbReference type="EMBL" id="AOZ08859.1"/>
    </source>
</evidence>
<comment type="cofactor">
    <cofactor evidence="1">
        <name>FAD</name>
        <dbReference type="ChEBI" id="CHEBI:57692"/>
    </cofactor>
</comment>
<dbReference type="Gene3D" id="3.40.50.80">
    <property type="entry name" value="Nucleotide-binding domain of ferredoxin-NADP reductase (FNR) module"/>
    <property type="match status" value="1"/>
</dbReference>
<sequence length="338" mass="35928">MQFHSLAVADVVEETGEARSYALLVPEALQASFRYRGGQHLTFRVNVHGEILTRSYSLSSSPEAGGPPTVTVKRVPHGRVSHWFHAHVRPGTVLEVSAPSGRFVCDEGESSVVFCAAGSGITPILSMIRSVLAGTRRSVTLFYANRDADSVIFGDAIARLAHGHPDRLEVVMHYDDRDGYPETGSLARLLGRSSGCQLYLCGPAPFMATVQQAAAAAGIPDARVHLERFDAPPAAPGQAIAPGPGHDCDARITTRGTEHVVRVAGGQTLLQAARAVGLDVPYACEEGYCGSCAAKCMDGEVIHARNDVFNADDLAAGWILACQAHPRHGRPVAVTFDV</sequence>
<keyword evidence="6" id="KW-0560">Oxidoreductase</keyword>
<proteinExistence type="predicted"/>
<keyword evidence="2" id="KW-0285">Flavoprotein</keyword>
<evidence type="ECO:0000256" key="1">
    <source>
        <dbReference type="ARBA" id="ARBA00001974"/>
    </source>
</evidence>
<dbReference type="PRINTS" id="PR00371">
    <property type="entry name" value="FPNCR"/>
</dbReference>
<evidence type="ECO:0000259" key="10">
    <source>
        <dbReference type="PROSITE" id="PS51085"/>
    </source>
</evidence>
<dbReference type="InterPro" id="IPR012675">
    <property type="entry name" value="Beta-grasp_dom_sf"/>
</dbReference>
<dbReference type="SUPFAM" id="SSF63380">
    <property type="entry name" value="Riboflavin synthase domain-like"/>
    <property type="match status" value="1"/>
</dbReference>
<evidence type="ECO:0000256" key="8">
    <source>
        <dbReference type="ARBA" id="ARBA00023014"/>
    </source>
</evidence>
<evidence type="ECO:0000259" key="11">
    <source>
        <dbReference type="PROSITE" id="PS51384"/>
    </source>
</evidence>
<evidence type="ECO:0000256" key="7">
    <source>
        <dbReference type="ARBA" id="ARBA00023004"/>
    </source>
</evidence>
<dbReference type="RefSeq" id="WP_071039521.1">
    <property type="nucleotide sequence ID" value="NZ_CP017755.1"/>
</dbReference>
<dbReference type="InterPro" id="IPR036010">
    <property type="entry name" value="2Fe-2S_ferredoxin-like_sf"/>
</dbReference>
<dbReference type="SUPFAM" id="SSF54292">
    <property type="entry name" value="2Fe-2S ferredoxin-like"/>
    <property type="match status" value="1"/>
</dbReference>
<dbReference type="InterPro" id="IPR050415">
    <property type="entry name" value="MRET"/>
</dbReference>
<dbReference type="PANTHER" id="PTHR47354">
    <property type="entry name" value="NADH OXIDOREDUCTASE HCR"/>
    <property type="match status" value="1"/>
</dbReference>
<dbReference type="PROSITE" id="PS00197">
    <property type="entry name" value="2FE2S_FER_1"/>
    <property type="match status" value="1"/>
</dbReference>
<evidence type="ECO:0000256" key="6">
    <source>
        <dbReference type="ARBA" id="ARBA00023002"/>
    </source>
</evidence>
<dbReference type="InterPro" id="IPR008333">
    <property type="entry name" value="Cbr1-like_FAD-bd_dom"/>
</dbReference>
<dbReference type="Proteomes" id="UP000177515">
    <property type="component" value="Chromosome 2"/>
</dbReference>
<accession>A0ABN4TQW7</accession>
<name>A0ABN4TQW7_9BURK</name>
<feature type="domain" description="FAD-binding FR-type" evidence="11">
    <location>
        <begin position="1"/>
        <end position="106"/>
    </location>
</feature>
<dbReference type="Pfam" id="PF00111">
    <property type="entry name" value="Fer2"/>
    <property type="match status" value="1"/>
</dbReference>
<dbReference type="Pfam" id="PF00175">
    <property type="entry name" value="NAD_binding_1"/>
    <property type="match status" value="1"/>
</dbReference>
<dbReference type="InterPro" id="IPR006058">
    <property type="entry name" value="2Fe2S_fd_BS"/>
</dbReference>
<dbReference type="InterPro" id="IPR001433">
    <property type="entry name" value="OxRdtase_FAD/NAD-bd"/>
</dbReference>
<dbReference type="InterPro" id="IPR001709">
    <property type="entry name" value="Flavoprot_Pyr_Nucl_cyt_Rdtase"/>
</dbReference>
<reference evidence="12 13" key="1">
    <citation type="submission" date="2016-10" db="EMBL/GenBank/DDBJ databases">
        <title>Complete genome sequences of three Cupriavidus strains isolated from various Malaysian environments.</title>
        <authorList>
            <person name="Abdullah A.A.-A."/>
            <person name="Shafie N.A.H."/>
            <person name="Lau N.S."/>
        </authorList>
    </citation>
    <scope>NUCLEOTIDE SEQUENCE [LARGE SCALE GENOMIC DNA]</scope>
    <source>
        <strain evidence="12 13">USMAA1020</strain>
    </source>
</reference>
<keyword evidence="5" id="KW-0274">FAD</keyword>
<dbReference type="PRINTS" id="PR00410">
    <property type="entry name" value="PHEHYDRXLASE"/>
</dbReference>
<evidence type="ECO:0000256" key="3">
    <source>
        <dbReference type="ARBA" id="ARBA00022714"/>
    </source>
</evidence>
<dbReference type="CDD" id="cd00207">
    <property type="entry name" value="fer2"/>
    <property type="match status" value="1"/>
</dbReference>
<dbReference type="InterPro" id="IPR017927">
    <property type="entry name" value="FAD-bd_FR_type"/>
</dbReference>
<protein>
    <submittedName>
        <fullName evidence="12">Ferredoxin:oxidoreductase FAD/NAD(P)-binding protein</fullName>
    </submittedName>
</protein>
<dbReference type="Gene3D" id="3.10.20.30">
    <property type="match status" value="1"/>
</dbReference>
<dbReference type="SUPFAM" id="SSF52343">
    <property type="entry name" value="Ferredoxin reductase-like, C-terminal NADP-linked domain"/>
    <property type="match status" value="1"/>
</dbReference>
<feature type="domain" description="2Fe-2S ferredoxin-type" evidence="10">
    <location>
        <begin position="248"/>
        <end position="338"/>
    </location>
</feature>
<gene>
    <name evidence="12" type="ORF">BKK80_23495</name>
</gene>
<keyword evidence="8" id="KW-0411">Iron-sulfur</keyword>
<dbReference type="InterPro" id="IPR017938">
    <property type="entry name" value="Riboflavin_synthase-like_b-brl"/>
</dbReference>
<dbReference type="InterPro" id="IPR039261">
    <property type="entry name" value="FNR_nucleotide-bd"/>
</dbReference>
<evidence type="ECO:0000256" key="9">
    <source>
        <dbReference type="ARBA" id="ARBA00034078"/>
    </source>
</evidence>
<dbReference type="PROSITE" id="PS51085">
    <property type="entry name" value="2FE2S_FER_2"/>
    <property type="match status" value="1"/>
</dbReference>
<comment type="cofactor">
    <cofactor evidence="9">
        <name>[2Fe-2S] cluster</name>
        <dbReference type="ChEBI" id="CHEBI:190135"/>
    </cofactor>
</comment>
<evidence type="ECO:0000256" key="2">
    <source>
        <dbReference type="ARBA" id="ARBA00022630"/>
    </source>
</evidence>
<dbReference type="PANTHER" id="PTHR47354:SF8">
    <property type="entry name" value="1,2-PHENYLACETYL-COA EPOXIDASE, SUBUNIT E"/>
    <property type="match status" value="1"/>
</dbReference>
<organism evidence="12 13">
    <name type="scientific">Cupriavidus malaysiensis</name>
    <dbReference type="NCBI Taxonomy" id="367825"/>
    <lineage>
        <taxon>Bacteria</taxon>
        <taxon>Pseudomonadati</taxon>
        <taxon>Pseudomonadota</taxon>
        <taxon>Betaproteobacteria</taxon>
        <taxon>Burkholderiales</taxon>
        <taxon>Burkholderiaceae</taxon>
        <taxon>Cupriavidus</taxon>
    </lineage>
</organism>
<keyword evidence="13" id="KW-1185">Reference proteome</keyword>